<evidence type="ECO:0000313" key="4">
    <source>
        <dbReference type="Proteomes" id="UP000186004"/>
    </source>
</evidence>
<name>A0A1N6ZM01_9ACTN</name>
<dbReference type="PANTHER" id="PTHR12654:SF0">
    <property type="entry name" value="NON-LYSOSOMAL GLUCOSYLCERAMIDASE"/>
    <property type="match status" value="1"/>
</dbReference>
<dbReference type="STRING" id="1198245.SAMN05444858_10816"/>
<dbReference type="GO" id="GO:0008422">
    <property type="term" value="F:beta-glucosidase activity"/>
    <property type="evidence" value="ECO:0007669"/>
    <property type="project" value="TreeGrafter"/>
</dbReference>
<dbReference type="SUPFAM" id="SSF48208">
    <property type="entry name" value="Six-hairpin glycosidases"/>
    <property type="match status" value="1"/>
</dbReference>
<dbReference type="InterPro" id="IPR024462">
    <property type="entry name" value="GH116_N"/>
</dbReference>
<dbReference type="InterPro" id="IPR006775">
    <property type="entry name" value="GH116_catalytic"/>
</dbReference>
<keyword evidence="4" id="KW-1185">Reference proteome</keyword>
<dbReference type="InterPro" id="IPR012341">
    <property type="entry name" value="6hp_glycosidase-like_sf"/>
</dbReference>
<accession>A0A1N6ZM01</accession>
<dbReference type="AlphaFoldDB" id="A0A1N6ZM01"/>
<dbReference type="OrthoDB" id="9807660at2"/>
<dbReference type="InterPro" id="IPR008928">
    <property type="entry name" value="6-hairpin_glycosidase_sf"/>
</dbReference>
<dbReference type="Pfam" id="PF04685">
    <property type="entry name" value="DUF608"/>
    <property type="match status" value="1"/>
</dbReference>
<evidence type="ECO:0000259" key="2">
    <source>
        <dbReference type="Pfam" id="PF12215"/>
    </source>
</evidence>
<dbReference type="PANTHER" id="PTHR12654">
    <property type="entry name" value="BILE ACID BETA-GLUCOSIDASE-RELATED"/>
    <property type="match status" value="1"/>
</dbReference>
<proteinExistence type="predicted"/>
<protein>
    <submittedName>
        <fullName evidence="3">Uncharacterized protein, contains GBA2_N and DUF608 domains</fullName>
    </submittedName>
</protein>
<feature type="domain" description="Glycosyl-hydrolase family 116 N-terminal" evidence="2">
    <location>
        <begin position="12"/>
        <end position="340"/>
    </location>
</feature>
<dbReference type="EMBL" id="FTNF01000008">
    <property type="protein sequence ID" value="SIR27824.1"/>
    <property type="molecule type" value="Genomic_DNA"/>
</dbReference>
<evidence type="ECO:0000259" key="1">
    <source>
        <dbReference type="Pfam" id="PF04685"/>
    </source>
</evidence>
<dbReference type="Gene3D" id="1.50.10.10">
    <property type="match status" value="1"/>
</dbReference>
<sequence>MRVHGPDATVAAFPLGGIGTGNVSVGARGDLRDWELANRPDKGAQLPFSFFAIRAARTGHPPVTKVLEARLPGPHEGDQGYYAGKLAGLPRLDGSRMRGEYPLLRIAFEDAELGVDVELTAFTPFVPLDADASGIPGAVLRYEVTNPLPEPVDVTIVGSLANPVGITGHDVFHFPRYAGQPEIAWLDEPRLRGLRFGTDLAPDDFRYGTAVLATADPSVTVKPQWLSGFWQDGVQAFWDDLREDGRLETEPEFSLDQPPYPDWFTKLRVGSIGIVHRLPPAGRQAFEFVLTWHFPNRHRAWQGNINLDNTHADQVVRNHYATSYDDAWAVAAHLVDNLPELESHTRNFHRALFGSSLPPEVIDAATSNLVVLRSTTCFRLAGGRFAAWEGSFDHSGSCEGTCTHVWNYAQAAAFLFPELERDARRTEFLHETRADGRMNFRANSVFGNAPWDFHPAVDGQLGAVIRLYREWRFSGDDTLLTQCWPAAKRAVDYAFRVWDSDGDFVLDSQQHNTYDIEFYGVSSLANSMFFAALTAAAAMAAYLADDETATRYREAARLGAERMDALLFNGEYYEQHIQDVDERRYQYGTGCLSDQVFGQLLGHLAGLGHVLPADHVRSAIAAVHRYNFRPDLTGQHSVQRTYALNGESGLVLCSWPNGGRPRIPFVYCDEVWTGVEYQVATHLVLEGLVDEALQIVRGVRDRHDGIRRNPWNEVECGNHYARSLASWGMVVALAGADYDAPTRTLTFRPRLRPDQPPAAGEPHAAAGEMRLPFTTGTGWGELRLTTGGAEVELHAGHLDLHSLVVHHPRLGRLASGPVLLHTPDIHQLPLREDHP</sequence>
<reference evidence="3 4" key="1">
    <citation type="submission" date="2017-01" db="EMBL/GenBank/DDBJ databases">
        <authorList>
            <person name="Mah S.A."/>
            <person name="Swanson W.J."/>
            <person name="Moy G.W."/>
            <person name="Vacquier V.D."/>
        </authorList>
    </citation>
    <scope>NUCLEOTIDE SEQUENCE [LARGE SCALE GENOMIC DNA]</scope>
    <source>
        <strain evidence="3 4">DSM 45758</strain>
    </source>
</reference>
<dbReference type="GO" id="GO:0005975">
    <property type="term" value="P:carbohydrate metabolic process"/>
    <property type="evidence" value="ECO:0007669"/>
    <property type="project" value="InterPro"/>
</dbReference>
<evidence type="ECO:0000313" key="3">
    <source>
        <dbReference type="EMBL" id="SIR27824.1"/>
    </source>
</evidence>
<gene>
    <name evidence="3" type="ORF">SAMN05444858_10816</name>
</gene>
<dbReference type="RefSeq" id="WP_076470872.1">
    <property type="nucleotide sequence ID" value="NZ_FTNF01000008.1"/>
</dbReference>
<dbReference type="Pfam" id="PF12215">
    <property type="entry name" value="Glyco_hydr_116N"/>
    <property type="match status" value="1"/>
</dbReference>
<organism evidence="3 4">
    <name type="scientific">Micromonospora avicenniae</name>
    <dbReference type="NCBI Taxonomy" id="1198245"/>
    <lineage>
        <taxon>Bacteria</taxon>
        <taxon>Bacillati</taxon>
        <taxon>Actinomycetota</taxon>
        <taxon>Actinomycetes</taxon>
        <taxon>Micromonosporales</taxon>
        <taxon>Micromonosporaceae</taxon>
        <taxon>Micromonospora</taxon>
    </lineage>
</organism>
<dbReference type="Proteomes" id="UP000186004">
    <property type="component" value="Unassembled WGS sequence"/>
</dbReference>
<feature type="domain" description="Glycosyl-hydrolase family 116 catalytic region" evidence="1">
    <location>
        <begin position="458"/>
        <end position="729"/>
    </location>
</feature>
<dbReference type="InterPro" id="IPR052566">
    <property type="entry name" value="Non-lysos_glucosylceramidase"/>
</dbReference>